<proteinExistence type="predicted"/>
<keyword evidence="3" id="KW-1185">Reference proteome</keyword>
<protein>
    <recommendedName>
        <fullName evidence="1">YdhG-like domain-containing protein</fullName>
    </recommendedName>
</protein>
<dbReference type="AlphaFoldDB" id="A0A518CAB1"/>
<name>A0A518CAB1_9BACT</name>
<dbReference type="Pfam" id="PF13376">
    <property type="entry name" value="OmdA"/>
    <property type="match status" value="1"/>
</dbReference>
<evidence type="ECO:0000259" key="1">
    <source>
        <dbReference type="Pfam" id="PF08818"/>
    </source>
</evidence>
<dbReference type="SUPFAM" id="SSF159888">
    <property type="entry name" value="YdhG-like"/>
    <property type="match status" value="1"/>
</dbReference>
<dbReference type="InterPro" id="IPR016786">
    <property type="entry name" value="YdeI_bac"/>
</dbReference>
<reference evidence="3" key="1">
    <citation type="submission" date="2019-02" db="EMBL/GenBank/DDBJ databases">
        <title>Deep-cultivation of Planctomycetes and their phenomic and genomic characterization uncovers novel biology.</title>
        <authorList>
            <person name="Wiegand S."/>
            <person name="Jogler M."/>
            <person name="Boedeker C."/>
            <person name="Pinto D."/>
            <person name="Vollmers J."/>
            <person name="Rivas-Marin E."/>
            <person name="Kohn T."/>
            <person name="Peeters S.H."/>
            <person name="Heuer A."/>
            <person name="Rast P."/>
            <person name="Oberbeckmann S."/>
            <person name="Bunk B."/>
            <person name="Jeske O."/>
            <person name="Meyerdierks A."/>
            <person name="Storesund J.E."/>
            <person name="Kallscheuer N."/>
            <person name="Luecker S."/>
            <person name="Lage O.M."/>
            <person name="Pohl T."/>
            <person name="Merkel B.J."/>
            <person name="Hornburger P."/>
            <person name="Mueller R.-W."/>
            <person name="Bruemmer F."/>
            <person name="Labrenz M."/>
            <person name="Spormann A.M."/>
            <person name="Op den Camp H."/>
            <person name="Overmann J."/>
            <person name="Amann R."/>
            <person name="Jetten M.S.M."/>
            <person name="Mascher T."/>
            <person name="Medema M.H."/>
            <person name="Devos D.P."/>
            <person name="Kaster A.-K."/>
            <person name="Ovreas L."/>
            <person name="Rohde M."/>
            <person name="Galperin M.Y."/>
            <person name="Jogler C."/>
        </authorList>
    </citation>
    <scope>NUCLEOTIDE SEQUENCE [LARGE SCALE GENOMIC DNA]</scope>
    <source>
        <strain evidence="3">Pan97</strain>
    </source>
</reference>
<dbReference type="Gene3D" id="3.90.1150.200">
    <property type="match status" value="1"/>
</dbReference>
<evidence type="ECO:0000313" key="2">
    <source>
        <dbReference type="EMBL" id="QDU76124.1"/>
    </source>
</evidence>
<dbReference type="InterPro" id="IPR014922">
    <property type="entry name" value="YdhG-like"/>
</dbReference>
<feature type="domain" description="YdhG-like" evidence="1">
    <location>
        <begin position="21"/>
        <end position="118"/>
    </location>
</feature>
<gene>
    <name evidence="2" type="ORF">Pan97_31690</name>
</gene>
<dbReference type="PIRSF" id="PIRSF021308">
    <property type="entry name" value="UCP021308"/>
    <property type="match status" value="1"/>
</dbReference>
<dbReference type="Proteomes" id="UP000318626">
    <property type="component" value="Chromosome"/>
</dbReference>
<dbReference type="Pfam" id="PF08818">
    <property type="entry name" value="DUF1801"/>
    <property type="match status" value="1"/>
</dbReference>
<sequence length="216" mass="24674">MEKLPVMDPNVDDYIRNHSNWQKELTLLRKLVLETELTEAWKWQAPCYTLNNKNVVMIAAFKNDCVLSFFKGPLLNDPENLLVAPGENSRTFRVVRFTDARQITKLKSKLKFLIQQAIEAERSGKQVETKQGPDEFPVELQTKLKEDPRLKKAFEALTPGRQRAYVMHFAAAKQSKTRTARIEKFAPRILDGKGMNDCVCGLTQKPPGCDGSHNQK</sequence>
<organism evidence="2 3">
    <name type="scientific">Bremerella volcania</name>
    <dbReference type="NCBI Taxonomy" id="2527984"/>
    <lineage>
        <taxon>Bacteria</taxon>
        <taxon>Pseudomonadati</taxon>
        <taxon>Planctomycetota</taxon>
        <taxon>Planctomycetia</taxon>
        <taxon>Pirellulales</taxon>
        <taxon>Pirellulaceae</taxon>
        <taxon>Bremerella</taxon>
    </lineage>
</organism>
<dbReference type="KEGG" id="bvo:Pan97_31690"/>
<dbReference type="EMBL" id="CP036289">
    <property type="protein sequence ID" value="QDU76124.1"/>
    <property type="molecule type" value="Genomic_DNA"/>
</dbReference>
<evidence type="ECO:0000313" key="3">
    <source>
        <dbReference type="Proteomes" id="UP000318626"/>
    </source>
</evidence>
<accession>A0A518CAB1</accession>